<dbReference type="InterPro" id="IPR019398">
    <property type="entry name" value="Pre-rRNA_process_TSR2"/>
</dbReference>
<evidence type="ECO:0000256" key="1">
    <source>
        <dbReference type="ARBA" id="ARBA00006524"/>
    </source>
</evidence>
<sequence>MADHPNKLAFEEGVSLILHNWTALKLAVEQDWGGVESAEKREWFIDILVDHFGKNGKKLDIDEIEDVLSQVMTDEFNATLEDDSPYLVAKHLFLLYNQCILGNFTELERLREKAKAQNKFNASSCIKQGDDSDDDEEEDEDDNDHQGNNDKDEDMEEVPEEPTVDADGWETVRRK</sequence>
<evidence type="ECO:0000313" key="5">
    <source>
        <dbReference type="Proteomes" id="UP000603453"/>
    </source>
</evidence>
<reference evidence="4" key="1">
    <citation type="submission" date="2020-12" db="EMBL/GenBank/DDBJ databases">
        <title>Metabolic potential, ecology and presence of endohyphal bacteria is reflected in genomic diversity of Mucoromycotina.</title>
        <authorList>
            <person name="Muszewska A."/>
            <person name="Okrasinska A."/>
            <person name="Steczkiewicz K."/>
            <person name="Drgas O."/>
            <person name="Orlowska M."/>
            <person name="Perlinska-Lenart U."/>
            <person name="Aleksandrzak-Piekarczyk T."/>
            <person name="Szatraj K."/>
            <person name="Zielenkiewicz U."/>
            <person name="Pilsyk S."/>
            <person name="Malc E."/>
            <person name="Mieczkowski P."/>
            <person name="Kruszewska J.S."/>
            <person name="Biernat P."/>
            <person name="Pawlowska J."/>
        </authorList>
    </citation>
    <scope>NUCLEOTIDE SEQUENCE</scope>
    <source>
        <strain evidence="4">WA0000017839</strain>
    </source>
</reference>
<evidence type="ECO:0008006" key="6">
    <source>
        <dbReference type="Google" id="ProtNLM"/>
    </source>
</evidence>
<dbReference type="GO" id="GO:0006364">
    <property type="term" value="P:rRNA processing"/>
    <property type="evidence" value="ECO:0007669"/>
    <property type="project" value="UniProtKB-KW"/>
</dbReference>
<evidence type="ECO:0000256" key="3">
    <source>
        <dbReference type="SAM" id="MobiDB-lite"/>
    </source>
</evidence>
<keyword evidence="2" id="KW-0698">rRNA processing</keyword>
<dbReference type="EMBL" id="JAEPRD010000280">
    <property type="protein sequence ID" value="KAG2192622.1"/>
    <property type="molecule type" value="Genomic_DNA"/>
</dbReference>
<accession>A0A8H7USM3</accession>
<evidence type="ECO:0000313" key="4">
    <source>
        <dbReference type="EMBL" id="KAG2192622.1"/>
    </source>
</evidence>
<dbReference type="Pfam" id="PF10273">
    <property type="entry name" value="WGG"/>
    <property type="match status" value="1"/>
</dbReference>
<dbReference type="PANTHER" id="PTHR21250">
    <property type="entry name" value="PRE-RRNA-PROCESSING PROTEIN TSR2 HOMOLOG"/>
    <property type="match status" value="1"/>
</dbReference>
<dbReference type="OrthoDB" id="263560at2759"/>
<organism evidence="4 5">
    <name type="scientific">Mucor saturninus</name>
    <dbReference type="NCBI Taxonomy" id="64648"/>
    <lineage>
        <taxon>Eukaryota</taxon>
        <taxon>Fungi</taxon>
        <taxon>Fungi incertae sedis</taxon>
        <taxon>Mucoromycota</taxon>
        <taxon>Mucoromycotina</taxon>
        <taxon>Mucoromycetes</taxon>
        <taxon>Mucorales</taxon>
        <taxon>Mucorineae</taxon>
        <taxon>Mucoraceae</taxon>
        <taxon>Mucor</taxon>
    </lineage>
</organism>
<feature type="compositionally biased region" description="Acidic residues" evidence="3">
    <location>
        <begin position="131"/>
        <end position="143"/>
    </location>
</feature>
<comment type="caution">
    <text evidence="4">The sequence shown here is derived from an EMBL/GenBank/DDBJ whole genome shotgun (WGS) entry which is preliminary data.</text>
</comment>
<keyword evidence="5" id="KW-1185">Reference proteome</keyword>
<name>A0A8H7USM3_9FUNG</name>
<protein>
    <recommendedName>
        <fullName evidence="6">Pre-rRNA-processing protein TSR2 homolog</fullName>
    </recommendedName>
</protein>
<evidence type="ECO:0000256" key="2">
    <source>
        <dbReference type="ARBA" id="ARBA00022552"/>
    </source>
</evidence>
<dbReference type="AlphaFoldDB" id="A0A8H7USM3"/>
<dbReference type="Proteomes" id="UP000603453">
    <property type="component" value="Unassembled WGS sequence"/>
</dbReference>
<gene>
    <name evidence="4" type="ORF">INT47_003855</name>
</gene>
<comment type="similarity">
    <text evidence="1">Belongs to the TSR2 family.</text>
</comment>
<feature type="region of interest" description="Disordered" evidence="3">
    <location>
        <begin position="121"/>
        <end position="175"/>
    </location>
</feature>
<feature type="compositionally biased region" description="Acidic residues" evidence="3">
    <location>
        <begin position="151"/>
        <end position="168"/>
    </location>
</feature>
<proteinExistence type="inferred from homology"/>